<evidence type="ECO:0000313" key="1">
    <source>
        <dbReference type="EMBL" id="KAE9405619.1"/>
    </source>
</evidence>
<accession>A0A6A4I4F8</accession>
<dbReference type="OrthoDB" id="4600558at2759"/>
<reference evidence="1" key="1">
    <citation type="journal article" date="2019" name="Environ. Microbiol.">
        <title>Fungal ecological strategies reflected in gene transcription - a case study of two litter decomposers.</title>
        <authorList>
            <person name="Barbi F."/>
            <person name="Kohler A."/>
            <person name="Barry K."/>
            <person name="Baskaran P."/>
            <person name="Daum C."/>
            <person name="Fauchery L."/>
            <person name="Ihrmark K."/>
            <person name="Kuo A."/>
            <person name="LaButti K."/>
            <person name="Lipzen A."/>
            <person name="Morin E."/>
            <person name="Grigoriev I.V."/>
            <person name="Henrissat B."/>
            <person name="Lindahl B."/>
            <person name="Martin F."/>
        </authorList>
    </citation>
    <scope>NUCLEOTIDE SEQUENCE</scope>
    <source>
        <strain evidence="1">JB14</strain>
    </source>
</reference>
<dbReference type="AlphaFoldDB" id="A0A6A4I4F8"/>
<dbReference type="Proteomes" id="UP000799118">
    <property type="component" value="Unassembled WGS sequence"/>
</dbReference>
<name>A0A6A4I4F8_9AGAR</name>
<keyword evidence="2" id="KW-1185">Reference proteome</keyword>
<gene>
    <name evidence="1" type="ORF">BT96DRAFT_916077</name>
</gene>
<organism evidence="1 2">
    <name type="scientific">Gymnopus androsaceus JB14</name>
    <dbReference type="NCBI Taxonomy" id="1447944"/>
    <lineage>
        <taxon>Eukaryota</taxon>
        <taxon>Fungi</taxon>
        <taxon>Dikarya</taxon>
        <taxon>Basidiomycota</taxon>
        <taxon>Agaricomycotina</taxon>
        <taxon>Agaricomycetes</taxon>
        <taxon>Agaricomycetidae</taxon>
        <taxon>Agaricales</taxon>
        <taxon>Marasmiineae</taxon>
        <taxon>Omphalotaceae</taxon>
        <taxon>Gymnopus</taxon>
    </lineage>
</organism>
<proteinExistence type="predicted"/>
<protein>
    <submittedName>
        <fullName evidence="1">Uncharacterized protein</fullName>
    </submittedName>
</protein>
<sequence length="107" mass="11855">MAFCCPGDAAYIDFSRWLYAWEGCTEINITSVYGRVATVQLEDDDKWGLVVSGNIEGGRKKVPVGGSRDFDVILTGDGHMHLKCWDDYAWGEGSGNSLDFVLVPFQQ</sequence>
<evidence type="ECO:0000313" key="2">
    <source>
        <dbReference type="Proteomes" id="UP000799118"/>
    </source>
</evidence>
<dbReference type="EMBL" id="ML769408">
    <property type="protein sequence ID" value="KAE9405619.1"/>
    <property type="molecule type" value="Genomic_DNA"/>
</dbReference>